<evidence type="ECO:0000313" key="2">
    <source>
        <dbReference type="EMBL" id="GBM16200.1"/>
    </source>
</evidence>
<proteinExistence type="predicted"/>
<dbReference type="EMBL" id="BGPR01166832">
    <property type="protein sequence ID" value="GBM16337.1"/>
    <property type="molecule type" value="Genomic_DNA"/>
</dbReference>
<sequence>MCPQKKKSSGLKCGEQGGQATGLPRPIHRAGSTRASCLGDLLRRQVQNYVRGNALEAFRLYSFLPFRVECDPMFHANYCSSGWVLSPLLFYKNNLDSPCICLFQHHFRLAAPISMKLGTQILH</sequence>
<evidence type="ECO:0000256" key="1">
    <source>
        <dbReference type="SAM" id="MobiDB-lite"/>
    </source>
</evidence>
<feature type="region of interest" description="Disordered" evidence="1">
    <location>
        <begin position="1"/>
        <end position="28"/>
    </location>
</feature>
<evidence type="ECO:0000313" key="6">
    <source>
        <dbReference type="Proteomes" id="UP000499080"/>
    </source>
</evidence>
<comment type="caution">
    <text evidence="4">The sequence shown here is derived from an EMBL/GenBank/DDBJ whole genome shotgun (WGS) entry which is preliminary data.</text>
</comment>
<dbReference type="AlphaFoldDB" id="A0A4Y2DHE9"/>
<keyword evidence="6" id="KW-1185">Reference proteome</keyword>
<accession>A0A4Y2DHE9</accession>
<evidence type="ECO:0000313" key="5">
    <source>
        <dbReference type="EMBL" id="GBM16337.1"/>
    </source>
</evidence>
<dbReference type="EMBL" id="BGPR01166796">
    <property type="protein sequence ID" value="GBM16220.1"/>
    <property type="molecule type" value="Genomic_DNA"/>
</dbReference>
<evidence type="ECO:0000313" key="4">
    <source>
        <dbReference type="EMBL" id="GBM16220.1"/>
    </source>
</evidence>
<gene>
    <name evidence="3" type="ORF">AVEN_101120_1</name>
    <name evidence="4" type="ORF">AVEN_104194_1</name>
    <name evidence="5" type="ORF">AVEN_161537_1</name>
    <name evidence="2" type="ORF">AVEN_6344_1</name>
</gene>
<organism evidence="4 6">
    <name type="scientific">Araneus ventricosus</name>
    <name type="common">Orbweaver spider</name>
    <name type="synonym">Epeira ventricosa</name>
    <dbReference type="NCBI Taxonomy" id="182803"/>
    <lineage>
        <taxon>Eukaryota</taxon>
        <taxon>Metazoa</taxon>
        <taxon>Ecdysozoa</taxon>
        <taxon>Arthropoda</taxon>
        <taxon>Chelicerata</taxon>
        <taxon>Arachnida</taxon>
        <taxon>Araneae</taxon>
        <taxon>Araneomorphae</taxon>
        <taxon>Entelegynae</taxon>
        <taxon>Araneoidea</taxon>
        <taxon>Araneidae</taxon>
        <taxon>Araneus</taxon>
    </lineage>
</organism>
<dbReference type="EMBL" id="BGPR01166792">
    <property type="protein sequence ID" value="GBM16200.1"/>
    <property type="molecule type" value="Genomic_DNA"/>
</dbReference>
<reference evidence="4 6" key="1">
    <citation type="journal article" date="2019" name="Sci. Rep.">
        <title>Orb-weaving spider Araneus ventricosus genome elucidates the spidroin gene catalogue.</title>
        <authorList>
            <person name="Kono N."/>
            <person name="Nakamura H."/>
            <person name="Ohtoshi R."/>
            <person name="Moran D.A.P."/>
            <person name="Shinohara A."/>
            <person name="Yoshida Y."/>
            <person name="Fujiwara M."/>
            <person name="Mori M."/>
            <person name="Tomita M."/>
            <person name="Arakawa K."/>
        </authorList>
    </citation>
    <scope>NUCLEOTIDE SEQUENCE [LARGE SCALE GENOMIC DNA]</scope>
</reference>
<protein>
    <submittedName>
        <fullName evidence="4">Uncharacterized protein</fullName>
    </submittedName>
</protein>
<dbReference type="EMBL" id="BGPR01166795">
    <property type="protein sequence ID" value="GBM16211.1"/>
    <property type="molecule type" value="Genomic_DNA"/>
</dbReference>
<dbReference type="Proteomes" id="UP000499080">
    <property type="component" value="Unassembled WGS sequence"/>
</dbReference>
<name>A0A4Y2DHE9_ARAVE</name>
<evidence type="ECO:0000313" key="3">
    <source>
        <dbReference type="EMBL" id="GBM16211.1"/>
    </source>
</evidence>